<dbReference type="Proteomes" id="UP000295252">
    <property type="component" value="Chromosome VII"/>
</dbReference>
<organism evidence="1 2">
    <name type="scientific">Coffea canephora</name>
    <name type="common">Robusta coffee</name>
    <dbReference type="NCBI Taxonomy" id="49390"/>
    <lineage>
        <taxon>Eukaryota</taxon>
        <taxon>Viridiplantae</taxon>
        <taxon>Streptophyta</taxon>
        <taxon>Embryophyta</taxon>
        <taxon>Tracheophyta</taxon>
        <taxon>Spermatophyta</taxon>
        <taxon>Magnoliopsida</taxon>
        <taxon>eudicotyledons</taxon>
        <taxon>Gunneridae</taxon>
        <taxon>Pentapetalae</taxon>
        <taxon>asterids</taxon>
        <taxon>lamiids</taxon>
        <taxon>Gentianales</taxon>
        <taxon>Rubiaceae</taxon>
        <taxon>Ixoroideae</taxon>
        <taxon>Gardenieae complex</taxon>
        <taxon>Bertiereae - Coffeeae clade</taxon>
        <taxon>Coffeeae</taxon>
        <taxon>Coffea</taxon>
    </lineage>
</organism>
<dbReference type="GO" id="GO:0009231">
    <property type="term" value="P:riboflavin biosynthetic process"/>
    <property type="evidence" value="ECO:0007669"/>
    <property type="project" value="InterPro"/>
</dbReference>
<dbReference type="PhylomeDB" id="A0A068VEK1"/>
<accession>A0A068VEK1</accession>
<keyword evidence="2" id="KW-1185">Reference proteome</keyword>
<dbReference type="InParanoid" id="A0A068VEK1"/>
<evidence type="ECO:0000313" key="1">
    <source>
        <dbReference type="EMBL" id="CDP19220.1"/>
    </source>
</evidence>
<dbReference type="EMBL" id="HG739465">
    <property type="protein sequence ID" value="CDP19220.1"/>
    <property type="molecule type" value="Genomic_DNA"/>
</dbReference>
<dbReference type="Gene3D" id="3.40.50.960">
    <property type="entry name" value="Lumazine/riboflavin synthase"/>
    <property type="match status" value="1"/>
</dbReference>
<dbReference type="AlphaFoldDB" id="A0A068VEK1"/>
<name>A0A068VEK1_COFCA</name>
<reference evidence="2" key="1">
    <citation type="journal article" date="2014" name="Science">
        <title>The coffee genome provides insight into the convergent evolution of caffeine biosynthesis.</title>
        <authorList>
            <person name="Denoeud F."/>
            <person name="Carretero-Paulet L."/>
            <person name="Dereeper A."/>
            <person name="Droc G."/>
            <person name="Guyot R."/>
            <person name="Pietrella M."/>
            <person name="Zheng C."/>
            <person name="Alberti A."/>
            <person name="Anthony F."/>
            <person name="Aprea G."/>
            <person name="Aury J.M."/>
            <person name="Bento P."/>
            <person name="Bernard M."/>
            <person name="Bocs S."/>
            <person name="Campa C."/>
            <person name="Cenci A."/>
            <person name="Combes M.C."/>
            <person name="Crouzillat D."/>
            <person name="Da Silva C."/>
            <person name="Daddiego L."/>
            <person name="De Bellis F."/>
            <person name="Dussert S."/>
            <person name="Garsmeur O."/>
            <person name="Gayraud T."/>
            <person name="Guignon V."/>
            <person name="Jahn K."/>
            <person name="Jamilloux V."/>
            <person name="Joet T."/>
            <person name="Labadie K."/>
            <person name="Lan T."/>
            <person name="Leclercq J."/>
            <person name="Lepelley M."/>
            <person name="Leroy T."/>
            <person name="Li L.T."/>
            <person name="Librado P."/>
            <person name="Lopez L."/>
            <person name="Munoz A."/>
            <person name="Noel B."/>
            <person name="Pallavicini A."/>
            <person name="Perrotta G."/>
            <person name="Poncet V."/>
            <person name="Pot D."/>
            <person name="Priyono X."/>
            <person name="Rigoreau M."/>
            <person name="Rouard M."/>
            <person name="Rozas J."/>
            <person name="Tranchant-Dubreuil C."/>
            <person name="VanBuren R."/>
            <person name="Zhang Q."/>
            <person name="Andrade A.C."/>
            <person name="Argout X."/>
            <person name="Bertrand B."/>
            <person name="de Kochko A."/>
            <person name="Graziosi G."/>
            <person name="Henry R.J."/>
            <person name="Jayarama X."/>
            <person name="Ming R."/>
            <person name="Nagai C."/>
            <person name="Rounsley S."/>
            <person name="Sankoff D."/>
            <person name="Giuliano G."/>
            <person name="Albert V.A."/>
            <person name="Wincker P."/>
            <person name="Lashermes P."/>
        </authorList>
    </citation>
    <scope>NUCLEOTIDE SEQUENCE [LARGE SCALE GENOMIC DNA]</scope>
    <source>
        <strain evidence="2">cv. DH200-94</strain>
    </source>
</reference>
<evidence type="ECO:0000313" key="2">
    <source>
        <dbReference type="Proteomes" id="UP000295252"/>
    </source>
</evidence>
<dbReference type="STRING" id="49390.A0A068VEK1"/>
<proteinExistence type="predicted"/>
<dbReference type="SUPFAM" id="SSF52121">
    <property type="entry name" value="Lumazine synthase"/>
    <property type="match status" value="1"/>
</dbReference>
<dbReference type="Gramene" id="CDP19220">
    <property type="protein sequence ID" value="CDP19220"/>
    <property type="gene ID" value="GSCOC_T00009666001"/>
</dbReference>
<protein>
    <submittedName>
        <fullName evidence="1">Uncharacterized protein</fullName>
    </submittedName>
</protein>
<dbReference type="GO" id="GO:0009349">
    <property type="term" value="C:riboflavin synthase complex"/>
    <property type="evidence" value="ECO:0007669"/>
    <property type="project" value="InterPro"/>
</dbReference>
<dbReference type="InterPro" id="IPR036467">
    <property type="entry name" value="LS/RS_sf"/>
</dbReference>
<sequence length="60" mass="6839">MTTITNLLINVVACFNEIVTKPLLEGALDTFKKYSVKEEDIDRSLESQESTKPSYVSELW</sequence>
<gene>
    <name evidence="1" type="ORF">GSCOC_T00009666001</name>
</gene>